<accession>D2U9F4</accession>
<dbReference type="InterPro" id="IPR029058">
    <property type="entry name" value="AB_hydrolase_fold"/>
</dbReference>
<keyword evidence="11" id="KW-1185">Reference proteome</keyword>
<evidence type="ECO:0000256" key="7">
    <source>
        <dbReference type="ARBA" id="ARBA00023157"/>
    </source>
</evidence>
<dbReference type="SUPFAM" id="SSF53474">
    <property type="entry name" value="alpha/beta-Hydrolases"/>
    <property type="match status" value="1"/>
</dbReference>
<evidence type="ECO:0000256" key="3">
    <source>
        <dbReference type="ARBA" id="ARBA00022723"/>
    </source>
</evidence>
<keyword evidence="2" id="KW-0719">Serine esterase</keyword>
<dbReference type="Proteomes" id="UP000001890">
    <property type="component" value="Chromosome"/>
</dbReference>
<evidence type="ECO:0000256" key="1">
    <source>
        <dbReference type="ARBA" id="ARBA00006249"/>
    </source>
</evidence>
<keyword evidence="6" id="KW-0106">Calcium</keyword>
<evidence type="ECO:0000313" key="10">
    <source>
        <dbReference type="EMBL" id="CBA14684.1"/>
    </source>
</evidence>
<keyword evidence="4 9" id="KW-0732">Signal</keyword>
<dbReference type="GO" id="GO:0046872">
    <property type="term" value="F:metal ion binding"/>
    <property type="evidence" value="ECO:0007669"/>
    <property type="project" value="UniProtKB-KW"/>
</dbReference>
<evidence type="ECO:0000256" key="2">
    <source>
        <dbReference type="ARBA" id="ARBA00022487"/>
    </source>
</evidence>
<keyword evidence="3" id="KW-0479">Metal-binding</keyword>
<protein>
    <submittedName>
        <fullName evidence="10">Putative tannase/feruloyl esterase family protein</fullName>
    </submittedName>
</protein>
<evidence type="ECO:0000256" key="8">
    <source>
        <dbReference type="SAM" id="MobiDB-lite"/>
    </source>
</evidence>
<evidence type="ECO:0000256" key="4">
    <source>
        <dbReference type="ARBA" id="ARBA00022729"/>
    </source>
</evidence>
<evidence type="ECO:0000313" key="11">
    <source>
        <dbReference type="Proteomes" id="UP000001890"/>
    </source>
</evidence>
<comment type="similarity">
    <text evidence="1">Belongs to the tannase family.</text>
</comment>
<dbReference type="eggNOG" id="COG1073">
    <property type="taxonomic scope" value="Bacteria"/>
</dbReference>
<feature type="chain" id="PRO_5003036987" evidence="9">
    <location>
        <begin position="24"/>
        <end position="558"/>
    </location>
</feature>
<feature type="region of interest" description="Disordered" evidence="8">
    <location>
        <begin position="511"/>
        <end position="530"/>
    </location>
</feature>
<dbReference type="EMBL" id="FP565176">
    <property type="protein sequence ID" value="CBA14684.1"/>
    <property type="molecule type" value="Genomic_DNA"/>
</dbReference>
<dbReference type="OrthoDB" id="7197884at2"/>
<sequence length="558" mass="58699">MSHALSVLTLSLASLAVSSTAMAQKGPAVPAQLQQSCEALAANPNLSYPDTTFTGVRTVPAGALSVAGKPIDAHCQITGTMHTRVSPVDGQTYAIGFEMRLPTTWNGRFFYQANNGLDGYVNTAVGDIGGSAQQDNPLHMGFAVIDSDAGHNGDKNRFFGLDPQARLDYGYQAVQALTPMAKHTIQTAYGKPPDVSYFGGCSNGGRHAMVAAARDAQDYDGILAGDPGFHLPKAAIAEMAAAQQLATLTDGNDIQSGLTGAERAFVASRIVATCDALDGVSDGMVQNVSACQTLFSLASNVPTCGNAGRTGQCLTRAQKQVLAAIYAGPHDSAGTALYAPFPYDPAIGSGDWGGWRQYNSMTLVPNSMAFVFASPPENMSVNQNLGQYTLHFNLDRDASKIFGTSGTYNASSWSFMVPPDETHLTTLKSRGGKLLVYHGTGDSIFSFTDTADWYQRLTTADPNAASFARLFAVPGMVHCGGGPATDQFDALTPLIAWVEQGQAPTAITATARGRGSVSPNGEVPANWSSQRSRPLCPYPQVAQYVAGDVESASSFVCR</sequence>
<dbReference type="KEGG" id="xal:XALC_0138"/>
<keyword evidence="5" id="KW-0378">Hydrolase</keyword>
<gene>
    <name evidence="10" type="ordered locus">XALc_0138</name>
</gene>
<dbReference type="GO" id="GO:0052689">
    <property type="term" value="F:carboxylic ester hydrolase activity"/>
    <property type="evidence" value="ECO:0007669"/>
    <property type="project" value="UniProtKB-KW"/>
</dbReference>
<reference evidence="10 11" key="1">
    <citation type="journal article" date="2009" name="BMC Genomics">
        <title>The complete genome sequence of Xanthomonas albilineans provides new insights into the reductive genome evolution of the xylem-limited Xanthomonadaceae.</title>
        <authorList>
            <person name="Pieretti I."/>
            <person name="Royer M."/>
            <person name="Barbe V."/>
            <person name="Carrere S."/>
            <person name="Koebnik R."/>
            <person name="Cociancich S."/>
            <person name="Couloux A."/>
            <person name="Darrasse A."/>
            <person name="Gouzy J."/>
            <person name="Jacques M.A."/>
            <person name="Lauber E."/>
            <person name="Manceau C."/>
            <person name="Mangenot S."/>
            <person name="Poussier S."/>
            <person name="Segurens B."/>
            <person name="Szurek B."/>
            <person name="Verdier V."/>
            <person name="Arlat M."/>
            <person name="Rott P."/>
        </authorList>
    </citation>
    <scope>NUCLEOTIDE SEQUENCE [LARGE SCALE GENOMIC DNA]</scope>
    <source>
        <strain evidence="11">GPE PC73 / CFBP 7063</strain>
    </source>
</reference>
<name>D2U9F4_XANAP</name>
<dbReference type="AlphaFoldDB" id="D2U9F4"/>
<organism evidence="10 11">
    <name type="scientific">Xanthomonas albilineans (strain GPE PC73 / CFBP 7063)</name>
    <dbReference type="NCBI Taxonomy" id="380358"/>
    <lineage>
        <taxon>Bacteria</taxon>
        <taxon>Pseudomonadati</taxon>
        <taxon>Pseudomonadota</taxon>
        <taxon>Gammaproteobacteria</taxon>
        <taxon>Lysobacterales</taxon>
        <taxon>Lysobacteraceae</taxon>
        <taxon>Xanthomonas</taxon>
    </lineage>
</organism>
<keyword evidence="7" id="KW-1015">Disulfide bond</keyword>
<dbReference type="PANTHER" id="PTHR33938">
    <property type="entry name" value="FERULOYL ESTERASE B-RELATED"/>
    <property type="match status" value="1"/>
</dbReference>
<evidence type="ECO:0000256" key="5">
    <source>
        <dbReference type="ARBA" id="ARBA00022801"/>
    </source>
</evidence>
<evidence type="ECO:0000256" key="9">
    <source>
        <dbReference type="SAM" id="SignalP"/>
    </source>
</evidence>
<evidence type="ECO:0000256" key="6">
    <source>
        <dbReference type="ARBA" id="ARBA00022837"/>
    </source>
</evidence>
<dbReference type="Pfam" id="PF07519">
    <property type="entry name" value="Tannase"/>
    <property type="match status" value="1"/>
</dbReference>
<feature type="signal peptide" evidence="9">
    <location>
        <begin position="1"/>
        <end position="23"/>
    </location>
</feature>
<proteinExistence type="inferred from homology"/>
<dbReference type="PANTHER" id="PTHR33938:SF15">
    <property type="entry name" value="FERULOYL ESTERASE B-RELATED"/>
    <property type="match status" value="1"/>
</dbReference>
<dbReference type="InterPro" id="IPR011118">
    <property type="entry name" value="Tannase/feruloyl_esterase"/>
</dbReference>
<dbReference type="STRING" id="380358.XALC_0138"/>
<dbReference type="PATRIC" id="fig|29447.3.peg.148"/>